<dbReference type="PRINTS" id="PR00385">
    <property type="entry name" value="P450"/>
</dbReference>
<dbReference type="EMBL" id="CM007368">
    <property type="protein sequence ID" value="OIW07273.1"/>
    <property type="molecule type" value="Genomic_DNA"/>
</dbReference>
<dbReference type="STRING" id="3871.A0A1J7HXW3"/>
<protein>
    <recommendedName>
        <fullName evidence="12">Cytochrome P450</fullName>
    </recommendedName>
</protein>
<keyword evidence="9" id="KW-0812">Transmembrane</keyword>
<keyword evidence="9" id="KW-1133">Transmembrane helix</keyword>
<organism evidence="10 11">
    <name type="scientific">Lupinus angustifolius</name>
    <name type="common">Narrow-leaved blue lupine</name>
    <dbReference type="NCBI Taxonomy" id="3871"/>
    <lineage>
        <taxon>Eukaryota</taxon>
        <taxon>Viridiplantae</taxon>
        <taxon>Streptophyta</taxon>
        <taxon>Embryophyta</taxon>
        <taxon>Tracheophyta</taxon>
        <taxon>Spermatophyta</taxon>
        <taxon>Magnoliopsida</taxon>
        <taxon>eudicotyledons</taxon>
        <taxon>Gunneridae</taxon>
        <taxon>Pentapetalae</taxon>
        <taxon>rosids</taxon>
        <taxon>fabids</taxon>
        <taxon>Fabales</taxon>
        <taxon>Fabaceae</taxon>
        <taxon>Papilionoideae</taxon>
        <taxon>50 kb inversion clade</taxon>
        <taxon>genistoids sensu lato</taxon>
        <taxon>core genistoids</taxon>
        <taxon>Genisteae</taxon>
        <taxon>Lupinus</taxon>
    </lineage>
</organism>
<dbReference type="InterPro" id="IPR017972">
    <property type="entry name" value="Cyt_P450_CS"/>
</dbReference>
<evidence type="ECO:0000256" key="5">
    <source>
        <dbReference type="ARBA" id="ARBA00023004"/>
    </source>
</evidence>
<evidence type="ECO:0000256" key="3">
    <source>
        <dbReference type="ARBA" id="ARBA00022723"/>
    </source>
</evidence>
<dbReference type="InterPro" id="IPR050651">
    <property type="entry name" value="Plant_Cytochrome_P450_Monoox"/>
</dbReference>
<dbReference type="OMA" id="VACQNMT"/>
<dbReference type="PANTHER" id="PTHR47947:SF49">
    <property type="entry name" value="CYTOCHROME P450 FAMILY PROTEIN"/>
    <property type="match status" value="1"/>
</dbReference>
<keyword evidence="4 8" id="KW-0560">Oxidoreductase</keyword>
<keyword evidence="2 7" id="KW-0349">Heme</keyword>
<keyword evidence="9" id="KW-0472">Membrane</keyword>
<dbReference type="SUPFAM" id="SSF48264">
    <property type="entry name" value="Cytochrome P450"/>
    <property type="match status" value="1"/>
</dbReference>
<evidence type="ECO:0000256" key="4">
    <source>
        <dbReference type="ARBA" id="ARBA00023002"/>
    </source>
</evidence>
<name>A0A1J7HXW3_LUPAN</name>
<keyword evidence="6 8" id="KW-0503">Monooxygenase</keyword>
<dbReference type="GO" id="GO:0005506">
    <property type="term" value="F:iron ion binding"/>
    <property type="evidence" value="ECO:0007669"/>
    <property type="project" value="InterPro"/>
</dbReference>
<accession>A0A1J7HXW3</accession>
<evidence type="ECO:0008006" key="12">
    <source>
        <dbReference type="Google" id="ProtNLM"/>
    </source>
</evidence>
<dbReference type="Gene3D" id="1.10.630.10">
    <property type="entry name" value="Cytochrome P450"/>
    <property type="match status" value="1"/>
</dbReference>
<keyword evidence="5 7" id="KW-0408">Iron</keyword>
<evidence type="ECO:0000256" key="7">
    <source>
        <dbReference type="PIRSR" id="PIRSR602401-1"/>
    </source>
</evidence>
<proteinExistence type="inferred from homology"/>
<evidence type="ECO:0000313" key="11">
    <source>
        <dbReference type="Proteomes" id="UP000188354"/>
    </source>
</evidence>
<dbReference type="Pfam" id="PF00067">
    <property type="entry name" value="p450"/>
    <property type="match status" value="1"/>
</dbReference>
<evidence type="ECO:0000256" key="1">
    <source>
        <dbReference type="ARBA" id="ARBA00010617"/>
    </source>
</evidence>
<feature type="transmembrane region" description="Helical" evidence="9">
    <location>
        <begin position="6"/>
        <end position="26"/>
    </location>
</feature>
<dbReference type="PANTHER" id="PTHR47947">
    <property type="entry name" value="CYTOCHROME P450 82C3-RELATED"/>
    <property type="match status" value="1"/>
</dbReference>
<dbReference type="Proteomes" id="UP000188354">
    <property type="component" value="Chromosome LG08"/>
</dbReference>
<evidence type="ECO:0000256" key="9">
    <source>
        <dbReference type="SAM" id="Phobius"/>
    </source>
</evidence>
<dbReference type="AlphaFoldDB" id="A0A1J7HXW3"/>
<dbReference type="InterPro" id="IPR036396">
    <property type="entry name" value="Cyt_P450_sf"/>
</dbReference>
<comment type="similarity">
    <text evidence="1 8">Belongs to the cytochrome P450 family.</text>
</comment>
<dbReference type="OrthoDB" id="2789670at2759"/>
<dbReference type="GO" id="GO:0016705">
    <property type="term" value="F:oxidoreductase activity, acting on paired donors, with incorporation or reduction of molecular oxygen"/>
    <property type="evidence" value="ECO:0007669"/>
    <property type="project" value="InterPro"/>
</dbReference>
<dbReference type="Gramene" id="OIW07273">
    <property type="protein sequence ID" value="OIW07273"/>
    <property type="gene ID" value="TanjilG_08388"/>
</dbReference>
<feature type="binding site" description="axial binding residue" evidence="7">
    <location>
        <position position="461"/>
    </location>
    <ligand>
        <name>heme</name>
        <dbReference type="ChEBI" id="CHEBI:30413"/>
    </ligand>
    <ligandPart>
        <name>Fe</name>
        <dbReference type="ChEBI" id="CHEBI:18248"/>
    </ligandPart>
</feature>
<comment type="cofactor">
    <cofactor evidence="7">
        <name>heme</name>
        <dbReference type="ChEBI" id="CHEBI:30413"/>
    </cofactor>
</comment>
<sequence length="524" mass="59405">MDLFQNYLSAEAIGLLSIIVLCFVLFQRSKGNNGKEAPMVEGAWPILGHLPLLSGSNAIHHILGDMADRYGPVYTIKLGFARVLVISNSEMAKECFTTNDIALSQRPNLLMSEHMTYNRAMFGFAPFGAYWREMRRIVNSSFLSSHKVDLQSNIHVSQVKTSIKALFNFWLRKKDSSNFAMVEMKQWLRELAFNTTLNMLVGKQYSEETTSINDEESKKCLSILREFMRLVGVFTIADAIPFLRWFDFGGHEKAMKKTFKEVDSVVSGWLEEHRKNRTLDHGKVKSDRDFIDAMLSMIDGSTIEGIDSDTIIKATTTALSLGATDTSSAIHIWAICLLLNNPQALEKVKAEIDTHIGNKRFVSESDINNLTYLQAVVKETIRLYPPTPLFVREFGEDCTIGGYYVKKGTRLFTNVWKIQTDPKMWQDPLEFKPERFLMNKEVDVRGHHFEFIAFGSGRRVCPGITFGLKTAYLTLASFLSSFEISKPSSEPIDMSAVTETTNIKVTPLEILIKPRLSLDIYETM</sequence>
<dbReference type="KEGG" id="lang:109353718"/>
<evidence type="ECO:0000313" key="10">
    <source>
        <dbReference type="EMBL" id="OIW07273.1"/>
    </source>
</evidence>
<reference evidence="10 11" key="1">
    <citation type="journal article" date="2017" name="Plant Biotechnol. J.">
        <title>A comprehensive draft genome sequence for lupin (Lupinus angustifolius), an emerging health food: insights into plant-microbe interactions and legume evolution.</title>
        <authorList>
            <person name="Hane J.K."/>
            <person name="Ming Y."/>
            <person name="Kamphuis L.G."/>
            <person name="Nelson M.N."/>
            <person name="Garg G."/>
            <person name="Atkins C.A."/>
            <person name="Bayer P.E."/>
            <person name="Bravo A."/>
            <person name="Bringans S."/>
            <person name="Cannon S."/>
            <person name="Edwards D."/>
            <person name="Foley R."/>
            <person name="Gao L.L."/>
            <person name="Harrison M.J."/>
            <person name="Huang W."/>
            <person name="Hurgobin B."/>
            <person name="Li S."/>
            <person name="Liu C.W."/>
            <person name="McGrath A."/>
            <person name="Morahan G."/>
            <person name="Murray J."/>
            <person name="Weller J."/>
            <person name="Jian J."/>
            <person name="Singh K.B."/>
        </authorList>
    </citation>
    <scope>NUCLEOTIDE SEQUENCE [LARGE SCALE GENOMIC DNA]</scope>
    <source>
        <strain evidence="11">cv. Tanjil</strain>
        <tissue evidence="10">Whole plant</tissue>
    </source>
</reference>
<dbReference type="GO" id="GO:0004497">
    <property type="term" value="F:monooxygenase activity"/>
    <property type="evidence" value="ECO:0007669"/>
    <property type="project" value="UniProtKB-KW"/>
</dbReference>
<dbReference type="FunFam" id="1.10.630.10:FF:000026">
    <property type="entry name" value="Cytochrome P450 82C4"/>
    <property type="match status" value="1"/>
</dbReference>
<evidence type="ECO:0000256" key="8">
    <source>
        <dbReference type="RuleBase" id="RU000461"/>
    </source>
</evidence>
<evidence type="ECO:0000256" key="6">
    <source>
        <dbReference type="ARBA" id="ARBA00023033"/>
    </source>
</evidence>
<dbReference type="GO" id="GO:0020037">
    <property type="term" value="F:heme binding"/>
    <property type="evidence" value="ECO:0007669"/>
    <property type="project" value="InterPro"/>
</dbReference>
<dbReference type="CDD" id="cd20654">
    <property type="entry name" value="CYP82"/>
    <property type="match status" value="1"/>
</dbReference>
<dbReference type="PROSITE" id="PS00086">
    <property type="entry name" value="CYTOCHROME_P450"/>
    <property type="match status" value="1"/>
</dbReference>
<dbReference type="InterPro" id="IPR001128">
    <property type="entry name" value="Cyt_P450"/>
</dbReference>
<dbReference type="InterPro" id="IPR002401">
    <property type="entry name" value="Cyt_P450_E_grp-I"/>
</dbReference>
<gene>
    <name evidence="10" type="ORF">TanjilG_08388</name>
</gene>
<evidence type="ECO:0000256" key="2">
    <source>
        <dbReference type="ARBA" id="ARBA00022617"/>
    </source>
</evidence>
<keyword evidence="3 7" id="KW-0479">Metal-binding</keyword>
<keyword evidence="11" id="KW-1185">Reference proteome</keyword>
<dbReference type="PRINTS" id="PR00463">
    <property type="entry name" value="EP450I"/>
</dbReference>